<evidence type="ECO:0000256" key="1">
    <source>
        <dbReference type="ARBA" id="ARBA00000451"/>
    </source>
</evidence>
<dbReference type="PANTHER" id="PTHR12792">
    <property type="entry name" value="EXTRA SPINDLE POLES 1-RELATED"/>
    <property type="match status" value="1"/>
</dbReference>
<feature type="compositionally biased region" description="Basic residues" evidence="5">
    <location>
        <begin position="2138"/>
        <end position="2150"/>
    </location>
</feature>
<evidence type="ECO:0000256" key="2">
    <source>
        <dbReference type="ARBA" id="ARBA00012489"/>
    </source>
</evidence>
<accession>A0A6V7P8D5</accession>
<organism evidence="7">
    <name type="scientific">Ananas comosus var. bracteatus</name>
    <name type="common">red pineapple</name>
    <dbReference type="NCBI Taxonomy" id="296719"/>
    <lineage>
        <taxon>Eukaryota</taxon>
        <taxon>Viridiplantae</taxon>
        <taxon>Streptophyta</taxon>
        <taxon>Embryophyta</taxon>
        <taxon>Tracheophyta</taxon>
        <taxon>Spermatophyta</taxon>
        <taxon>Magnoliopsida</taxon>
        <taxon>Liliopsida</taxon>
        <taxon>Poales</taxon>
        <taxon>Bromeliaceae</taxon>
        <taxon>Bromelioideae</taxon>
        <taxon>Ananas</taxon>
    </lineage>
</organism>
<keyword evidence="4" id="KW-0159">Chromosome partition</keyword>
<dbReference type="InterPro" id="IPR056933">
    <property type="entry name" value="TPR_ESP1"/>
</dbReference>
<dbReference type="PANTHER" id="PTHR12792:SF0">
    <property type="entry name" value="SEPARIN"/>
    <property type="match status" value="1"/>
</dbReference>
<feature type="region of interest" description="Disordered" evidence="5">
    <location>
        <begin position="16"/>
        <end position="44"/>
    </location>
</feature>
<dbReference type="GO" id="GO:0005634">
    <property type="term" value="C:nucleus"/>
    <property type="evidence" value="ECO:0007669"/>
    <property type="project" value="InterPro"/>
</dbReference>
<proteinExistence type="predicted"/>
<feature type="domain" description="Peptidase C50" evidence="6">
    <location>
        <begin position="1969"/>
        <end position="2063"/>
    </location>
</feature>
<dbReference type="EC" id="3.4.22.49" evidence="2"/>
<protein>
    <recommendedName>
        <fullName evidence="2">separase</fullName>
        <ecNumber evidence="2">3.4.22.49</ecNumber>
    </recommendedName>
</protein>
<dbReference type="GO" id="GO:0051307">
    <property type="term" value="P:meiotic chromosome separation"/>
    <property type="evidence" value="ECO:0007669"/>
    <property type="project" value="TreeGrafter"/>
</dbReference>
<comment type="catalytic activity">
    <reaction evidence="1">
        <text>All bonds known to be hydrolyzed by this endopeptidase have arginine in P1 and an acidic residue in P4. P6 is often occupied by an acidic residue or by a hydroxy-amino-acid residue, the phosphorylation of which enhances cleavage.</text>
        <dbReference type="EC" id="3.4.22.49"/>
    </reaction>
</comment>
<evidence type="ECO:0000313" key="7">
    <source>
        <dbReference type="EMBL" id="CAD1827063.1"/>
    </source>
</evidence>
<name>A0A6V7P8D5_ANACO</name>
<dbReference type="GO" id="GO:0072686">
    <property type="term" value="C:mitotic spindle"/>
    <property type="evidence" value="ECO:0007669"/>
    <property type="project" value="TreeGrafter"/>
</dbReference>
<dbReference type="EMBL" id="LR862146">
    <property type="protein sequence ID" value="CAD1827063.1"/>
    <property type="molecule type" value="Genomic_DNA"/>
</dbReference>
<dbReference type="Pfam" id="PF03568">
    <property type="entry name" value="Separin_C"/>
    <property type="match status" value="2"/>
</dbReference>
<sequence>MDSAAASLLETLEAPTTAASTTAKSAAAAKPKPSSKKKRAEADPRSIRPLAKQFLPFLCRALQLLPAVLRRNPNPPEGDGGGDDRTEWVAELLGVYGLLLECLACIGPCLAGKPYSVHLQRGQFVCCLEGQGRYAEAEEEALSLLESLRSALIPAASAPRSQKGRSADARCPLPDPKLAGCDDPEVTILAIQIIISLANCSSKCKTKDGAAFERILALVEQVQPWLLFLDPESLKKYHWLLVNALVCEALFNRPFPIIARKISSSIDLHWEGRSCLMFDILNLALESIKCGCKVCVSKSVNELLDFVLYSADSLCAANMDALTGFSELFYEKGGDFFEVSPPIASILILYATALYFVSNNIQVKQAGDNFELSSEGTTNTTLPDNVENLQKLTDSLGSLARYFHVASDRTDIAFGDPLEAQNESTMLLKSNIHTECKYLHGSASFISYLDALEFLCKILYQYANTAWKYLSEKKMICHFVKIDHVLNALHLFCDLMILAFRSIKTPEKDKERLQERRGTLLEVAISAFRISFLTTGNYQKSLSSINYAISSEWIKPQELRFLISALNNIGASLYNIGHFKQVPIVLQLCCQAIWANVNLVCRRYSDKLRGFNVDCISKDSVKDVINDAFTRIATIVDTLHRCGATDTNETVVKSLFQLSATEGIFENLNGSLVLVKQWVKIMCKDFEGVDMVDNAEVLYSSLLRYCPKCPKKIAGKILEQELLAYDMMEVRNPVLCKQMKLKVVDILLNVMYVSRDCYLGRSRVLVRKAKVLRACGIESINGSLKCLSEAICLLKDISLDSSGGNATVHHQLAIAYCLHAQCAQEANLDCKVILQDVQAALNLWLSIDIQDFCCIDGNFEMTAENMTPLLCSIADLLAMKGCLEFQFDICKLLIMIWNRADIALERFFALLWNDRRLNHSFCTIPMDGQFILNMSKHFGVNASSVDYWISCVKGNQASLCMFHQKVSLTDSVFPELSDHGFQTSFAHKVSADEVKRVASSLVSAVPLSSQSTFLAGYLYYDLAERLLLKGRYFEALCLSREALQLRKRLLKRKFIYYFRRQQQQPQQPVSAEKENQTTPDLVHLEAMESVATETWPDHCRSGNIEDSFLTPWAVLRCYLESILQVGIIHESTGDAAEAEILFRTGKELSHQQSLPTFGIAFSSLLGQLYRKKHLWELAESELSNAKKLLAEYDTIISCKNCKLTLEVAIHIQTGDLSRNLFEKGIKSVSGLSNAISMYRSALEKISNAELQRPCNFWDTSELNTLLVSTDHAVEANGGARQCGTAPLFIKEVRSCICSICLSLHQRSSVDRPRCLQAEYNKQSFSNPGAGESLVNSKAKKMSRNASKGILKVEKAVAEAKTIRTRSRKLLEHKKHENVAGEVDCNYDTTVSHDLCADSLSAKCLEKKLNTSRLEDECNRDDECDKVGCWSCFLIKALNAGPLETILFLKWECHRRRILLKLLLKIARSLGAHGGKHGAHEVHDVYWQSISLLFYRSISCNYSELMGPCLIELIVGENLGDTLSIEHAEILYNMSLFSLKGCLSEQPRGACCCLSNIQMSDVVPWLLRAFIISQQFPSLLQKVLNAFYTFYSVQIVLVQVCRLLASIYLLSTLDYSTSLPLYSEKSLSLNHWAAYFHQASLGTYLHHHYFSSSRGVFNNKATEDCPRNIMADTDSRTFKFVRCSVEKLEHLEEHITDFFRSLPKVPIICISMLGDDYVNLLGETLLLPSFFPAWLLLSRLDSTSQPINMLLPVDTISVELQIEDAISGKEFINTSMVSVKSWKCPWSYTVLDYVAPSFKQLLEENFVSLSSTALSPTDGQLDLVKWWSQRTKLNNCLDKLLKIMEESWLGPWGSMLWEERLRAFSAACQIEADLLDSILKFLKEAINGQVVPIDREPVILVLDTDVQVSHSKFLSSEGIIYAPLGEFTIAKGQEIYRMPSVGSILLGFNRNQHLHKERDAMGAYFPVVDPFNAYYLLNPSGDLSSTQVEFEKLFKDHNWEGKAGNAPTTEELILALRNHDLFLYFGHGSGIQYIPGKEIEKLDQCAATLLMGCSSGTLFCKGCYAPQGVPLSYLFAGSPAIVANLWDVSDKDIDRFGKAILNSWLNDEAIAVSDCSRCSELVKEFGCMKIGEDNDNARKTRRKGYRGKKSQQSRESNKCHTCGRKRIASYMSRAREACKLPLLIGASPVCYGVPTFVRKKSE</sequence>
<dbReference type="GO" id="GO:0004197">
    <property type="term" value="F:cysteine-type endopeptidase activity"/>
    <property type="evidence" value="ECO:0007669"/>
    <property type="project" value="InterPro"/>
</dbReference>
<dbReference type="Pfam" id="PF25110">
    <property type="entry name" value="TPR_ESP1"/>
    <property type="match status" value="1"/>
</dbReference>
<dbReference type="GO" id="GO:0005737">
    <property type="term" value="C:cytoplasm"/>
    <property type="evidence" value="ECO:0007669"/>
    <property type="project" value="TreeGrafter"/>
</dbReference>
<feature type="compositionally biased region" description="Low complexity" evidence="5">
    <location>
        <begin position="16"/>
        <end position="32"/>
    </location>
</feature>
<dbReference type="InterPro" id="IPR056932">
    <property type="entry name" value="TPR_ESP1_2nd"/>
</dbReference>
<reference evidence="7" key="1">
    <citation type="submission" date="2020-07" db="EMBL/GenBank/DDBJ databases">
        <authorList>
            <person name="Lin J."/>
        </authorList>
    </citation>
    <scope>NUCLEOTIDE SEQUENCE</scope>
</reference>
<evidence type="ECO:0000256" key="4">
    <source>
        <dbReference type="ARBA" id="ARBA00022829"/>
    </source>
</evidence>
<dbReference type="Pfam" id="PF25113">
    <property type="entry name" value="TPR_ESP1_2nd"/>
    <property type="match status" value="1"/>
</dbReference>
<evidence type="ECO:0000256" key="5">
    <source>
        <dbReference type="SAM" id="MobiDB-lite"/>
    </source>
</evidence>
<keyword evidence="3" id="KW-0378">Hydrolase</keyword>
<evidence type="ECO:0000259" key="6">
    <source>
        <dbReference type="PROSITE" id="PS51700"/>
    </source>
</evidence>
<dbReference type="GO" id="GO:0006508">
    <property type="term" value="P:proteolysis"/>
    <property type="evidence" value="ECO:0007669"/>
    <property type="project" value="InterPro"/>
</dbReference>
<dbReference type="InterPro" id="IPR005314">
    <property type="entry name" value="Peptidase_C50"/>
</dbReference>
<gene>
    <name evidence="7" type="ORF">CB5_LOCUS10274</name>
</gene>
<evidence type="ECO:0000256" key="3">
    <source>
        <dbReference type="ARBA" id="ARBA00022801"/>
    </source>
</evidence>
<feature type="region of interest" description="Disordered" evidence="5">
    <location>
        <begin position="2137"/>
        <end position="2157"/>
    </location>
</feature>
<dbReference type="InterPro" id="IPR030397">
    <property type="entry name" value="SEPARIN_core_dom"/>
</dbReference>
<dbReference type="PROSITE" id="PS51700">
    <property type="entry name" value="SEPARIN"/>
    <property type="match status" value="1"/>
</dbReference>